<dbReference type="GO" id="GO:0008270">
    <property type="term" value="F:zinc ion binding"/>
    <property type="evidence" value="ECO:0007669"/>
    <property type="project" value="InterPro"/>
</dbReference>
<accession>A0A9P9ED62</accession>
<dbReference type="SUPFAM" id="SSF103473">
    <property type="entry name" value="MFS general substrate transporter"/>
    <property type="match status" value="1"/>
</dbReference>
<dbReference type="Pfam" id="PF07690">
    <property type="entry name" value="MFS_1"/>
    <property type="match status" value="1"/>
</dbReference>
<evidence type="ECO:0000313" key="10">
    <source>
        <dbReference type="Proteomes" id="UP000700596"/>
    </source>
</evidence>
<dbReference type="OrthoDB" id="2533084at2759"/>
<feature type="transmembrane region" description="Helical" evidence="7">
    <location>
        <begin position="579"/>
        <end position="602"/>
    </location>
</feature>
<keyword evidence="7" id="KW-1133">Transmembrane helix</keyword>
<keyword evidence="6" id="KW-0539">Nucleus</keyword>
<dbReference type="PROSITE" id="PS50850">
    <property type="entry name" value="MFS"/>
    <property type="match status" value="1"/>
</dbReference>
<feature type="transmembrane region" description="Helical" evidence="7">
    <location>
        <begin position="487"/>
        <end position="508"/>
    </location>
</feature>
<comment type="subcellular location">
    <subcellularLocation>
        <location evidence="1">Membrane</location>
        <topology evidence="1">Multi-pass membrane protein</topology>
    </subcellularLocation>
</comment>
<feature type="transmembrane region" description="Helical" evidence="7">
    <location>
        <begin position="520"/>
        <end position="541"/>
    </location>
</feature>
<feature type="transmembrane region" description="Helical" evidence="7">
    <location>
        <begin position="877"/>
        <end position="897"/>
    </location>
</feature>
<dbReference type="Proteomes" id="UP000700596">
    <property type="component" value="Unassembled WGS sequence"/>
</dbReference>
<keyword evidence="7" id="KW-0472">Membrane</keyword>
<evidence type="ECO:0000256" key="2">
    <source>
        <dbReference type="ARBA" id="ARBA00022723"/>
    </source>
</evidence>
<evidence type="ECO:0000256" key="6">
    <source>
        <dbReference type="ARBA" id="ARBA00023242"/>
    </source>
</evidence>
<proteinExistence type="predicted"/>
<keyword evidence="10" id="KW-1185">Reference proteome</keyword>
<evidence type="ECO:0000256" key="5">
    <source>
        <dbReference type="ARBA" id="ARBA00023163"/>
    </source>
</evidence>
<protein>
    <submittedName>
        <fullName evidence="9">Major facilitator superfamily domain-containing protein</fullName>
    </submittedName>
</protein>
<feature type="domain" description="Major facilitator superfamily (MFS) profile" evidence="8">
    <location>
        <begin position="449"/>
        <end position="915"/>
    </location>
</feature>
<reference evidence="9" key="1">
    <citation type="journal article" date="2021" name="Nat. Commun.">
        <title>Genetic determinants of endophytism in the Arabidopsis root mycobiome.</title>
        <authorList>
            <person name="Mesny F."/>
            <person name="Miyauchi S."/>
            <person name="Thiergart T."/>
            <person name="Pickel B."/>
            <person name="Atanasova L."/>
            <person name="Karlsson M."/>
            <person name="Huettel B."/>
            <person name="Barry K.W."/>
            <person name="Haridas S."/>
            <person name="Chen C."/>
            <person name="Bauer D."/>
            <person name="Andreopoulos W."/>
            <person name="Pangilinan J."/>
            <person name="LaButti K."/>
            <person name="Riley R."/>
            <person name="Lipzen A."/>
            <person name="Clum A."/>
            <person name="Drula E."/>
            <person name="Henrissat B."/>
            <person name="Kohler A."/>
            <person name="Grigoriev I.V."/>
            <person name="Martin F.M."/>
            <person name="Hacquard S."/>
        </authorList>
    </citation>
    <scope>NUCLEOTIDE SEQUENCE</scope>
    <source>
        <strain evidence="9">MPI-CAGE-CH-0243</strain>
    </source>
</reference>
<dbReference type="GO" id="GO:0022857">
    <property type="term" value="F:transmembrane transporter activity"/>
    <property type="evidence" value="ECO:0007669"/>
    <property type="project" value="InterPro"/>
</dbReference>
<feature type="transmembrane region" description="Helical" evidence="7">
    <location>
        <begin position="695"/>
        <end position="717"/>
    </location>
</feature>
<feature type="transmembrane region" description="Helical" evidence="7">
    <location>
        <begin position="455"/>
        <end position="475"/>
    </location>
</feature>
<keyword evidence="7" id="KW-0812">Transmembrane</keyword>
<evidence type="ECO:0000259" key="8">
    <source>
        <dbReference type="PROSITE" id="PS50850"/>
    </source>
</evidence>
<evidence type="ECO:0000256" key="4">
    <source>
        <dbReference type="ARBA" id="ARBA00023015"/>
    </source>
</evidence>
<dbReference type="Pfam" id="PF04082">
    <property type="entry name" value="Fungal_trans"/>
    <property type="match status" value="1"/>
</dbReference>
<keyword evidence="2" id="KW-0479">Metal-binding</keyword>
<comment type="caution">
    <text evidence="9">The sequence shown here is derived from an EMBL/GenBank/DDBJ whole genome shotgun (WGS) entry which is preliminary data.</text>
</comment>
<dbReference type="InterPro" id="IPR020846">
    <property type="entry name" value="MFS_dom"/>
</dbReference>
<keyword evidence="4" id="KW-0805">Transcription regulation</keyword>
<dbReference type="InterPro" id="IPR007219">
    <property type="entry name" value="XnlR_reg_dom"/>
</dbReference>
<name>A0A9P9ED62_9PLEO</name>
<dbReference type="InterPro" id="IPR011701">
    <property type="entry name" value="MFS"/>
</dbReference>
<evidence type="ECO:0000256" key="1">
    <source>
        <dbReference type="ARBA" id="ARBA00004141"/>
    </source>
</evidence>
<gene>
    <name evidence="9" type="ORF">B0J11DRAFT_555961</name>
</gene>
<dbReference type="EMBL" id="JAGMWT010000002">
    <property type="protein sequence ID" value="KAH7134969.1"/>
    <property type="molecule type" value="Genomic_DNA"/>
</dbReference>
<dbReference type="InterPro" id="IPR036259">
    <property type="entry name" value="MFS_trans_sf"/>
</dbReference>
<keyword evidence="3" id="KW-0862">Zinc</keyword>
<evidence type="ECO:0000313" key="9">
    <source>
        <dbReference type="EMBL" id="KAH7134969.1"/>
    </source>
</evidence>
<dbReference type="GO" id="GO:0016020">
    <property type="term" value="C:membrane"/>
    <property type="evidence" value="ECO:0007669"/>
    <property type="project" value="UniProtKB-SubCell"/>
</dbReference>
<evidence type="ECO:0000256" key="3">
    <source>
        <dbReference type="ARBA" id="ARBA00022833"/>
    </source>
</evidence>
<dbReference type="GO" id="GO:0003677">
    <property type="term" value="F:DNA binding"/>
    <property type="evidence" value="ECO:0007669"/>
    <property type="project" value="InterPro"/>
</dbReference>
<feature type="transmembrane region" description="Helical" evidence="7">
    <location>
        <begin position="779"/>
        <end position="799"/>
    </location>
</feature>
<feature type="transmembrane region" description="Helical" evidence="7">
    <location>
        <begin position="811"/>
        <end position="834"/>
    </location>
</feature>
<dbReference type="PANTHER" id="PTHR47660:SF2">
    <property type="entry name" value="TRANSCRIPTION FACTOR WITH C2H2 AND ZN(2)-CYS(6) DNA BINDING DOMAIN (EUROFUNG)"/>
    <property type="match status" value="1"/>
</dbReference>
<keyword evidence="5" id="KW-0804">Transcription</keyword>
<evidence type="ECO:0000256" key="7">
    <source>
        <dbReference type="SAM" id="Phobius"/>
    </source>
</evidence>
<feature type="transmembrane region" description="Helical" evidence="7">
    <location>
        <begin position="737"/>
        <end position="758"/>
    </location>
</feature>
<dbReference type="Gene3D" id="1.20.1250.20">
    <property type="entry name" value="MFS general substrate transporter like domains"/>
    <property type="match status" value="1"/>
</dbReference>
<sequence>MRDKLLALVLGTCNPSNVSRIASAFPSVDLLDGLMQYFLTSPSVDAKTWLHIPTFSPSRLKPELLAIIIAGGAVSTPDIPLRKLGFALHEAARSGQARTFETDNSSIRDLQSLQNFFLQLEIGIWSGISRKMEIAESFLQPLVTMIRRGGRFRVSMWKEITPTLADEGHALEEKWTHWIYQETYLRLVYRVFKHDRQSSMALLKPPLISYSEMQLPLPHPDELWHANTATVWKELYISSFTMATKKRPTPADCLLDLDHFQDHEYSSPAYLYMIWGMIWEYRQMSSFCVATPLQSNNSLILPSRHQELTKLLEDFRISNSAKDTSVTSELMFINLNAHLQDIQLFAGIEGQEEARRVYPNLKEWVVTPSARQALWHAGQILRAAKTLPKGHLRDFNAIAVYQAGLILWAYNHHEWTASQSTHDEIRLVPQPSEDPADPLNFPMWRKMAILGCMSLFPFIVNITSASISSALPFYAAAPIFGLPPKTFAQLSYLIAVNILTLGASNLWWVPLANTFGRRPIILISLVILVLSSMWAGLATSFESLLAARIVMGIGGGSADAVAPDVVGEIFFVHQRGRAMAVYTVCLAMGSLVGSIVGGYIVGNYGFDWLHWTNVILAAGTFVLCLIFQSETLYERDESLSLAVRAVDEKTQTEMKEEALPSQATTYRPYTFARSLKLTTYRPGIRNKFLAPFLTLRLPGVWLISLWYAGLVGATVAMSTVAPQIVAKPPYLWGKDAGLINVGGIIGTALGCLYAYLVADWITKRVAKKDVHGFSEPESRLPTALPSLFIATAGILTFGFCAQNPSPKAWIGLQFGIGMNAFGLMQAPSIGFNYLIESYSSISGDCFVAVTCARAIIAFAWTFFVGHWVEDRGPAEPFGIFGMLMGIFGLFTIPVYIWGKRLRIATAKWIPGGFAM</sequence>
<organism evidence="9 10">
    <name type="scientific">Dendryphion nanum</name>
    <dbReference type="NCBI Taxonomy" id="256645"/>
    <lineage>
        <taxon>Eukaryota</taxon>
        <taxon>Fungi</taxon>
        <taxon>Dikarya</taxon>
        <taxon>Ascomycota</taxon>
        <taxon>Pezizomycotina</taxon>
        <taxon>Dothideomycetes</taxon>
        <taxon>Pleosporomycetidae</taxon>
        <taxon>Pleosporales</taxon>
        <taxon>Torulaceae</taxon>
        <taxon>Dendryphion</taxon>
    </lineage>
</organism>
<feature type="transmembrane region" description="Helical" evidence="7">
    <location>
        <begin position="846"/>
        <end position="865"/>
    </location>
</feature>
<dbReference type="PANTHER" id="PTHR47660">
    <property type="entry name" value="TRANSCRIPTION FACTOR WITH C2H2 AND ZN(2)-CYS(6) DNA BINDING DOMAIN (EUROFUNG)-RELATED-RELATED"/>
    <property type="match status" value="1"/>
</dbReference>
<dbReference type="AlphaFoldDB" id="A0A9P9ED62"/>
<feature type="transmembrane region" description="Helical" evidence="7">
    <location>
        <begin position="608"/>
        <end position="627"/>
    </location>
</feature>
<dbReference type="GO" id="GO:0006351">
    <property type="term" value="P:DNA-templated transcription"/>
    <property type="evidence" value="ECO:0007669"/>
    <property type="project" value="InterPro"/>
</dbReference>